<dbReference type="AlphaFoldDB" id="A0A2A9PTX9"/>
<keyword evidence="5" id="KW-1185">Reference proteome</keyword>
<keyword evidence="2" id="KW-0472">Membrane</keyword>
<evidence type="ECO:0000256" key="3">
    <source>
        <dbReference type="SAM" id="SignalP"/>
    </source>
</evidence>
<keyword evidence="2" id="KW-0812">Transmembrane</keyword>
<comment type="caution">
    <text evidence="4">The sequence shown here is derived from an EMBL/GenBank/DDBJ whole genome shotgun (WGS) entry which is preliminary data.</text>
</comment>
<keyword evidence="2" id="KW-1133">Transmembrane helix</keyword>
<feature type="compositionally biased region" description="Low complexity" evidence="1">
    <location>
        <begin position="327"/>
        <end position="337"/>
    </location>
</feature>
<evidence type="ECO:0000313" key="5">
    <source>
        <dbReference type="Proteomes" id="UP000037136"/>
    </source>
</evidence>
<reference evidence="4 5" key="2">
    <citation type="journal article" date="2017" name="Sci. Rep.">
        <title>Ant-infecting Ophiocordyceps genomes reveal a high diversity of potential behavioral manipulation genes and a possible major role for enterotoxins.</title>
        <authorList>
            <person name="de Bekker C."/>
            <person name="Ohm R.A."/>
            <person name="Evans H.C."/>
            <person name="Brachmann A."/>
            <person name="Hughes D.P."/>
        </authorList>
    </citation>
    <scope>NUCLEOTIDE SEQUENCE [LARGE SCALE GENOMIC DNA]</scope>
    <source>
        <strain evidence="4 5">SC16a</strain>
    </source>
</reference>
<organism evidence="4 5">
    <name type="scientific">Ophiocordyceps unilateralis</name>
    <name type="common">Zombie-ant fungus</name>
    <name type="synonym">Torrubia unilateralis</name>
    <dbReference type="NCBI Taxonomy" id="268505"/>
    <lineage>
        <taxon>Eukaryota</taxon>
        <taxon>Fungi</taxon>
        <taxon>Dikarya</taxon>
        <taxon>Ascomycota</taxon>
        <taxon>Pezizomycotina</taxon>
        <taxon>Sordariomycetes</taxon>
        <taxon>Hypocreomycetidae</taxon>
        <taxon>Hypocreales</taxon>
        <taxon>Ophiocordycipitaceae</taxon>
        <taxon>Ophiocordyceps</taxon>
    </lineage>
</organism>
<feature type="region of interest" description="Disordered" evidence="1">
    <location>
        <begin position="321"/>
        <end position="384"/>
    </location>
</feature>
<reference evidence="4 5" key="1">
    <citation type="journal article" date="2015" name="BMC Genomics">
        <title>Gene expression during zombie ant biting behavior reflects the complexity underlying fungal parasitic behavioral manipulation.</title>
        <authorList>
            <person name="de Bekker C."/>
            <person name="Ohm R.A."/>
            <person name="Loreto R.G."/>
            <person name="Sebastian A."/>
            <person name="Albert I."/>
            <person name="Merrow M."/>
            <person name="Brachmann A."/>
            <person name="Hughes D.P."/>
        </authorList>
    </citation>
    <scope>NUCLEOTIDE SEQUENCE [LARGE SCALE GENOMIC DNA]</scope>
    <source>
        <strain evidence="4 5">SC16a</strain>
    </source>
</reference>
<proteinExistence type="predicted"/>
<accession>A0A2A9PTX9</accession>
<evidence type="ECO:0000256" key="1">
    <source>
        <dbReference type="SAM" id="MobiDB-lite"/>
    </source>
</evidence>
<dbReference type="OrthoDB" id="4084551at2759"/>
<evidence type="ECO:0000313" key="4">
    <source>
        <dbReference type="EMBL" id="PFH63461.1"/>
    </source>
</evidence>
<dbReference type="Pfam" id="PF14610">
    <property type="entry name" value="Psg1"/>
    <property type="match status" value="1"/>
</dbReference>
<keyword evidence="3" id="KW-0732">Signal</keyword>
<feature type="signal peptide" evidence="3">
    <location>
        <begin position="1"/>
        <end position="21"/>
    </location>
</feature>
<gene>
    <name evidence="4" type="ORF">XA68_10054</name>
</gene>
<name>A0A2A9PTX9_OPHUN</name>
<feature type="chain" id="PRO_5012156932" evidence="3">
    <location>
        <begin position="22"/>
        <end position="384"/>
    </location>
</feature>
<evidence type="ECO:0000256" key="2">
    <source>
        <dbReference type="SAM" id="Phobius"/>
    </source>
</evidence>
<sequence>MKTSGASALFASLALAGLCVAMPSPTPTAVPLLVRRGEDELTVSEEDYTTVAPTAPWVTVDDEGQPAMTVTPSINTISGTTTVEHGAPHDLTASVYTWITWGAITTSTGTPPNPTAVDGKTGQGAFSRCFNRDDQELAPFCRPLANSTLLTGTTYYVTWDPDFYKNAASDNTTTLEVAVRLDFLNQSSNEWAKLDTYDRVPAKWGFWPLRLRTEHLKGQRYNNATITLVVSPRGGDERNKSVALPVTLTSLGVDDMPPPRVPKGSTLLIALPVSLASFFLVLIGLYLWHRQTRTINLGNIMGRSRHGYNGRRHRRHRFLASARHRQQQQQQQQQQPHPQEEPRVPLNTVATEFRDLPSPTEDPDVVGGLQREKMKLYGAKGPRR</sequence>
<protein>
    <submittedName>
        <fullName evidence="4">Uncharacterized protein</fullName>
    </submittedName>
</protein>
<dbReference type="EMBL" id="LAZP02000001">
    <property type="protein sequence ID" value="PFH63461.1"/>
    <property type="molecule type" value="Genomic_DNA"/>
</dbReference>
<feature type="transmembrane region" description="Helical" evidence="2">
    <location>
        <begin position="267"/>
        <end position="288"/>
    </location>
</feature>
<dbReference type="InterPro" id="IPR028000">
    <property type="entry name" value="Pma1"/>
</dbReference>
<dbReference type="Proteomes" id="UP000037136">
    <property type="component" value="Unassembled WGS sequence"/>
</dbReference>